<feature type="signal peptide" evidence="1">
    <location>
        <begin position="1"/>
        <end position="19"/>
    </location>
</feature>
<organism evidence="2 3">
    <name type="scientific">Neorhodopirellula lusitana</name>
    <dbReference type="NCBI Taxonomy" id="445327"/>
    <lineage>
        <taxon>Bacteria</taxon>
        <taxon>Pseudomonadati</taxon>
        <taxon>Planctomycetota</taxon>
        <taxon>Planctomycetia</taxon>
        <taxon>Pirellulales</taxon>
        <taxon>Pirellulaceae</taxon>
        <taxon>Neorhodopirellula</taxon>
    </lineage>
</organism>
<dbReference type="EMBL" id="FXUG01000016">
    <property type="protein sequence ID" value="SMP73461.1"/>
    <property type="molecule type" value="Genomic_DNA"/>
</dbReference>
<name>A0ABY1QJQ6_9BACT</name>
<keyword evidence="3" id="KW-1185">Reference proteome</keyword>
<reference evidence="2 3" key="1">
    <citation type="submission" date="2017-05" db="EMBL/GenBank/DDBJ databases">
        <authorList>
            <person name="Varghese N."/>
            <person name="Submissions S."/>
        </authorList>
    </citation>
    <scope>NUCLEOTIDE SEQUENCE [LARGE SCALE GENOMIC DNA]</scope>
    <source>
        <strain evidence="2 3">DSM 25457</strain>
    </source>
</reference>
<dbReference type="RefSeq" id="WP_283434773.1">
    <property type="nucleotide sequence ID" value="NZ_FXUG01000016.1"/>
</dbReference>
<evidence type="ECO:0000313" key="3">
    <source>
        <dbReference type="Proteomes" id="UP001158067"/>
    </source>
</evidence>
<gene>
    <name evidence="2" type="ORF">SAMN06265222_116131</name>
</gene>
<proteinExistence type="predicted"/>
<sequence length="60" mass="6354">MKCFFQLFLASVLMAPVLGAVGCSDSSPTMVSDGMSEAELDAEAEAQAAKYDQEYAEGQN</sequence>
<comment type="caution">
    <text evidence="2">The sequence shown here is derived from an EMBL/GenBank/DDBJ whole genome shotgun (WGS) entry which is preliminary data.</text>
</comment>
<evidence type="ECO:0008006" key="4">
    <source>
        <dbReference type="Google" id="ProtNLM"/>
    </source>
</evidence>
<dbReference type="Proteomes" id="UP001158067">
    <property type="component" value="Unassembled WGS sequence"/>
</dbReference>
<feature type="chain" id="PRO_5047271632" description="Secreted protein" evidence="1">
    <location>
        <begin position="20"/>
        <end position="60"/>
    </location>
</feature>
<accession>A0ABY1QJQ6</accession>
<evidence type="ECO:0000256" key="1">
    <source>
        <dbReference type="SAM" id="SignalP"/>
    </source>
</evidence>
<protein>
    <recommendedName>
        <fullName evidence="4">Secreted protein</fullName>
    </recommendedName>
</protein>
<keyword evidence="1" id="KW-0732">Signal</keyword>
<dbReference type="PROSITE" id="PS51257">
    <property type="entry name" value="PROKAR_LIPOPROTEIN"/>
    <property type="match status" value="1"/>
</dbReference>
<evidence type="ECO:0000313" key="2">
    <source>
        <dbReference type="EMBL" id="SMP73461.1"/>
    </source>
</evidence>